<dbReference type="Pfam" id="PF13975">
    <property type="entry name" value="gag-asp_proteas"/>
    <property type="match status" value="1"/>
</dbReference>
<dbReference type="InterPro" id="IPR021109">
    <property type="entry name" value="Peptidase_aspartic_dom_sf"/>
</dbReference>
<protein>
    <recommendedName>
        <fullName evidence="2">Retropepsins domain-containing protein</fullName>
    </recommendedName>
</protein>
<dbReference type="EMBL" id="BART01025702">
    <property type="protein sequence ID" value="GAH03766.1"/>
    <property type="molecule type" value="Genomic_DNA"/>
</dbReference>
<dbReference type="InterPro" id="IPR004027">
    <property type="entry name" value="SEC_C_motif"/>
</dbReference>
<sequence>MPIKPLCFTSKYNGVSNVLMNEVIVCEAYAPPNPPKDIIRKRFFAIWDTGATNTVITHKVVQNCGLKPIGMAKVFHAGGERWANVYLTNILLLNRVEVCQVKVTEGIITGQGDVLIGMNIISKGDFAVTNYNGKTVFSFRIPSTEQIDFVKQFHQENKPVSVPPKVGRNAPCPCGSGKNI</sequence>
<comment type="caution">
    <text evidence="1">The sequence shown here is derived from an EMBL/GenBank/DDBJ whole genome shotgun (WGS) entry which is preliminary data.</text>
</comment>
<dbReference type="Gene3D" id="2.40.70.10">
    <property type="entry name" value="Acid Proteases"/>
    <property type="match status" value="1"/>
</dbReference>
<name>X1C6Q6_9ZZZZ</name>
<evidence type="ECO:0008006" key="2">
    <source>
        <dbReference type="Google" id="ProtNLM"/>
    </source>
</evidence>
<organism evidence="1">
    <name type="scientific">marine sediment metagenome</name>
    <dbReference type="NCBI Taxonomy" id="412755"/>
    <lineage>
        <taxon>unclassified sequences</taxon>
        <taxon>metagenomes</taxon>
        <taxon>ecological metagenomes</taxon>
    </lineage>
</organism>
<proteinExistence type="predicted"/>
<dbReference type="AlphaFoldDB" id="X1C6Q6"/>
<accession>X1C6Q6</accession>
<gene>
    <name evidence="1" type="ORF">S01H4_46071</name>
</gene>
<dbReference type="SUPFAM" id="SSF50630">
    <property type="entry name" value="Acid proteases"/>
    <property type="match status" value="1"/>
</dbReference>
<dbReference type="Pfam" id="PF02810">
    <property type="entry name" value="SEC-C"/>
    <property type="match status" value="1"/>
</dbReference>
<evidence type="ECO:0000313" key="1">
    <source>
        <dbReference type="EMBL" id="GAH03766.1"/>
    </source>
</evidence>
<reference evidence="1" key="1">
    <citation type="journal article" date="2014" name="Front. Microbiol.">
        <title>High frequency of phylogenetically diverse reductive dehalogenase-homologous genes in deep subseafloor sedimentary metagenomes.</title>
        <authorList>
            <person name="Kawai M."/>
            <person name="Futagami T."/>
            <person name="Toyoda A."/>
            <person name="Takaki Y."/>
            <person name="Nishi S."/>
            <person name="Hori S."/>
            <person name="Arai W."/>
            <person name="Tsubouchi T."/>
            <person name="Morono Y."/>
            <person name="Uchiyama I."/>
            <person name="Ito T."/>
            <person name="Fujiyama A."/>
            <person name="Inagaki F."/>
            <person name="Takami H."/>
        </authorList>
    </citation>
    <scope>NUCLEOTIDE SEQUENCE</scope>
    <source>
        <strain evidence="1">Expedition CK06-06</strain>
    </source>
</reference>
<feature type="non-terminal residue" evidence="1">
    <location>
        <position position="180"/>
    </location>
</feature>